<dbReference type="AlphaFoldDB" id="A0A840TJ63"/>
<gene>
    <name evidence="1" type="ORF">HNQ92_002379</name>
</gene>
<accession>A0A840TJ63</accession>
<keyword evidence="2" id="KW-1185">Reference proteome</keyword>
<dbReference type="SUPFAM" id="SSF53335">
    <property type="entry name" value="S-adenosyl-L-methionine-dependent methyltransferases"/>
    <property type="match status" value="1"/>
</dbReference>
<name>A0A840TJ63_9BACT</name>
<protein>
    <recommendedName>
        <fullName evidence="3">Class I SAM-dependent methyltransferase</fullName>
    </recommendedName>
</protein>
<reference evidence="1 2" key="1">
    <citation type="submission" date="2020-08" db="EMBL/GenBank/DDBJ databases">
        <title>Genomic Encyclopedia of Type Strains, Phase IV (KMG-IV): sequencing the most valuable type-strain genomes for metagenomic binning, comparative biology and taxonomic classification.</title>
        <authorList>
            <person name="Goeker M."/>
        </authorList>
    </citation>
    <scope>NUCLEOTIDE SEQUENCE [LARGE SCALE GENOMIC DNA]</scope>
    <source>
        <strain evidence="1 2">DSM 105074</strain>
    </source>
</reference>
<dbReference type="RefSeq" id="WP_184174190.1">
    <property type="nucleotide sequence ID" value="NZ_JACHGF010000003.1"/>
</dbReference>
<dbReference type="EMBL" id="JACHGF010000003">
    <property type="protein sequence ID" value="MBB5284236.1"/>
    <property type="molecule type" value="Genomic_DNA"/>
</dbReference>
<evidence type="ECO:0000313" key="1">
    <source>
        <dbReference type="EMBL" id="MBB5284236.1"/>
    </source>
</evidence>
<sequence length="232" mass="26764">MKNIIKSKRDSLLKKILGLDINIAQESLAYQKISKLSNSLNKVYPYTSSALSPVHLNLVLNDIIINTRRNIVELGSGISTIIIAKLLQTNSIKAQFTSIEENEDWANYINNCLIEENLIEYCNVMHIPIKKSENYYWYDLQKINIIKQSIGLIDCLIIDGPIAHSKGKENSREKTLYEFYELLDNTKSVFLDDTNRKGEQIAIKNWTKKYNISFINFGNFSIHQSGHHFNIY</sequence>
<proteinExistence type="predicted"/>
<dbReference type="Gene3D" id="3.40.50.150">
    <property type="entry name" value="Vaccinia Virus protein VP39"/>
    <property type="match status" value="1"/>
</dbReference>
<dbReference type="InterPro" id="IPR029063">
    <property type="entry name" value="SAM-dependent_MTases_sf"/>
</dbReference>
<organism evidence="1 2">
    <name type="scientific">Rhabdobacter roseus</name>
    <dbReference type="NCBI Taxonomy" id="1655419"/>
    <lineage>
        <taxon>Bacteria</taxon>
        <taxon>Pseudomonadati</taxon>
        <taxon>Bacteroidota</taxon>
        <taxon>Cytophagia</taxon>
        <taxon>Cytophagales</taxon>
        <taxon>Cytophagaceae</taxon>
        <taxon>Rhabdobacter</taxon>
    </lineage>
</organism>
<evidence type="ECO:0000313" key="2">
    <source>
        <dbReference type="Proteomes" id="UP000557307"/>
    </source>
</evidence>
<comment type="caution">
    <text evidence="1">The sequence shown here is derived from an EMBL/GenBank/DDBJ whole genome shotgun (WGS) entry which is preliminary data.</text>
</comment>
<dbReference type="Proteomes" id="UP000557307">
    <property type="component" value="Unassembled WGS sequence"/>
</dbReference>
<evidence type="ECO:0008006" key="3">
    <source>
        <dbReference type="Google" id="ProtNLM"/>
    </source>
</evidence>